<comment type="caution">
    <text evidence="9">The sequence shown here is derived from an EMBL/GenBank/DDBJ whole genome shotgun (WGS) entry which is preliminary data.</text>
</comment>
<keyword evidence="7" id="KW-0325">Glycoprotein</keyword>
<feature type="transmembrane region" description="Helical" evidence="8">
    <location>
        <begin position="401"/>
        <end position="420"/>
    </location>
</feature>
<dbReference type="PANTHER" id="PTHR12185:SF14">
    <property type="entry name" value="CHOLESTEROL UPTAKE PROTEIN 1"/>
    <property type="match status" value="1"/>
</dbReference>
<dbReference type="GO" id="GO:0005764">
    <property type="term" value="C:lysosome"/>
    <property type="evidence" value="ECO:0007669"/>
    <property type="project" value="TreeGrafter"/>
</dbReference>
<feature type="transmembrane region" description="Helical" evidence="8">
    <location>
        <begin position="322"/>
        <end position="341"/>
    </location>
</feature>
<comment type="similarity">
    <text evidence="2">Belongs to the SID1 family.</text>
</comment>
<dbReference type="GO" id="GO:0003725">
    <property type="term" value="F:double-stranded RNA binding"/>
    <property type="evidence" value="ECO:0007669"/>
    <property type="project" value="TreeGrafter"/>
</dbReference>
<dbReference type="GO" id="GO:0005886">
    <property type="term" value="C:plasma membrane"/>
    <property type="evidence" value="ECO:0007669"/>
    <property type="project" value="TreeGrafter"/>
</dbReference>
<reference evidence="9" key="2">
    <citation type="submission" date="2020-11" db="EMBL/GenBank/DDBJ databases">
        <authorList>
            <person name="McCartney M.A."/>
            <person name="Auch B."/>
            <person name="Kono T."/>
            <person name="Mallez S."/>
            <person name="Becker A."/>
            <person name="Gohl D.M."/>
            <person name="Silverstein K.A.T."/>
            <person name="Koren S."/>
            <person name="Bechman K.B."/>
            <person name="Herman A."/>
            <person name="Abrahante J.E."/>
            <person name="Garbe J."/>
        </authorList>
    </citation>
    <scope>NUCLEOTIDE SEQUENCE</scope>
    <source>
        <strain evidence="9">Duluth1</strain>
        <tissue evidence="9">Whole animal</tissue>
    </source>
</reference>
<evidence type="ECO:0000256" key="3">
    <source>
        <dbReference type="ARBA" id="ARBA00022692"/>
    </source>
</evidence>
<organism evidence="9 10">
    <name type="scientific">Dreissena polymorpha</name>
    <name type="common">Zebra mussel</name>
    <name type="synonym">Mytilus polymorpha</name>
    <dbReference type="NCBI Taxonomy" id="45954"/>
    <lineage>
        <taxon>Eukaryota</taxon>
        <taxon>Metazoa</taxon>
        <taxon>Spiralia</taxon>
        <taxon>Lophotrochozoa</taxon>
        <taxon>Mollusca</taxon>
        <taxon>Bivalvia</taxon>
        <taxon>Autobranchia</taxon>
        <taxon>Heteroconchia</taxon>
        <taxon>Euheterodonta</taxon>
        <taxon>Imparidentia</taxon>
        <taxon>Neoheterodontei</taxon>
        <taxon>Myida</taxon>
        <taxon>Dreissenoidea</taxon>
        <taxon>Dreissenidae</taxon>
        <taxon>Dreissena</taxon>
    </lineage>
</organism>
<evidence type="ECO:0000256" key="8">
    <source>
        <dbReference type="SAM" id="Phobius"/>
    </source>
</evidence>
<evidence type="ECO:0000256" key="2">
    <source>
        <dbReference type="ARBA" id="ARBA00006618"/>
    </source>
</evidence>
<dbReference type="InterPro" id="IPR025958">
    <property type="entry name" value="SID1_TM_fam"/>
</dbReference>
<evidence type="ECO:0000256" key="5">
    <source>
        <dbReference type="ARBA" id="ARBA00022989"/>
    </source>
</evidence>
<keyword evidence="5 8" id="KW-1133">Transmembrane helix</keyword>
<evidence type="ECO:0000256" key="4">
    <source>
        <dbReference type="ARBA" id="ARBA00022729"/>
    </source>
</evidence>
<keyword evidence="10" id="KW-1185">Reference proteome</keyword>
<evidence type="ECO:0000256" key="1">
    <source>
        <dbReference type="ARBA" id="ARBA00004141"/>
    </source>
</evidence>
<name>A0A9D4IYW9_DREPO</name>
<gene>
    <name evidence="9" type="ORF">DPMN_167760</name>
</gene>
<dbReference type="EMBL" id="JAIWYP010000008">
    <property type="protein sequence ID" value="KAH3789577.1"/>
    <property type="molecule type" value="Genomic_DNA"/>
</dbReference>
<feature type="transmembrane region" description="Helical" evidence="8">
    <location>
        <begin position="524"/>
        <end position="543"/>
    </location>
</feature>
<keyword evidence="3 8" id="KW-0812">Transmembrane</keyword>
<feature type="transmembrane region" description="Helical" evidence="8">
    <location>
        <begin position="199"/>
        <end position="218"/>
    </location>
</feature>
<dbReference type="AlphaFoldDB" id="A0A9D4IYW9"/>
<feature type="transmembrane region" description="Helical" evidence="8">
    <location>
        <begin position="472"/>
        <end position="493"/>
    </location>
</feature>
<keyword evidence="4" id="KW-0732">Signal</keyword>
<feature type="non-terminal residue" evidence="9">
    <location>
        <position position="560"/>
    </location>
</feature>
<dbReference type="Proteomes" id="UP000828390">
    <property type="component" value="Unassembled WGS sequence"/>
</dbReference>
<evidence type="ECO:0000256" key="6">
    <source>
        <dbReference type="ARBA" id="ARBA00023136"/>
    </source>
</evidence>
<sequence length="560" mass="64365">KKMFPPGRFFIVLVVKPNNLDCDPNEINEMNQESLQKQKHVTISVKTAITASQFYKAIGLTVGVFFGFCIGTILTYIIQWCCRKCGEENAVTERTPIVNADENDGCQAMETLDADKNFDRTRTPIYLSSLSLKREKKSDKNFKLYFKNLLAIAIFYGLPVLQLVIAYQKVLNITGNNDICYYNFACAYPWVGMSAFNNVFSNIGYMILGFLFLVIVYIREYIHRKQSTTDMTTGTKCCLPCIGMGSSSRNNSTKLYGIPQHYGLFYAMGLAMIMEGIMSACYHVCPTLSNFQYDTSFMYVMACLCILKIYQNRHPDITTKVHTYYLAMAVIIIVAVIGQLYSTLAFWVVFMCAYMTFSLRLSIEFYYKGRWEVRKLVIDCFHGRCCKTNLDGVRIDHKDRLCLLLIGNLFSFGISLYGVIKQPQSAAMVLLVALIFHLTLYCAFYIFMKLLQKKQTNGDTVRCVRCGEKIPWYTCLFILLAVIFWGLAIWMFVANLTSWQESPSGSREHNAECWFLGFYDKHDIWHFFSAISLFFSFMILLTFDDHDTVSKKSRDNIPVF</sequence>
<feature type="transmembrane region" description="Helical" evidence="8">
    <location>
        <begin position="264"/>
        <end position="285"/>
    </location>
</feature>
<dbReference type="GO" id="GO:0051033">
    <property type="term" value="F:RNA transmembrane transporter activity"/>
    <property type="evidence" value="ECO:0007669"/>
    <property type="project" value="TreeGrafter"/>
</dbReference>
<feature type="transmembrane region" description="Helical" evidence="8">
    <location>
        <begin position="426"/>
        <end position="451"/>
    </location>
</feature>
<reference evidence="9" key="1">
    <citation type="journal article" date="2019" name="bioRxiv">
        <title>The Genome of the Zebra Mussel, Dreissena polymorpha: A Resource for Invasive Species Research.</title>
        <authorList>
            <person name="McCartney M.A."/>
            <person name="Auch B."/>
            <person name="Kono T."/>
            <person name="Mallez S."/>
            <person name="Zhang Y."/>
            <person name="Obille A."/>
            <person name="Becker A."/>
            <person name="Abrahante J.E."/>
            <person name="Garbe J."/>
            <person name="Badalamenti J.P."/>
            <person name="Herman A."/>
            <person name="Mangelson H."/>
            <person name="Liachko I."/>
            <person name="Sullivan S."/>
            <person name="Sone E.D."/>
            <person name="Koren S."/>
            <person name="Silverstein K.A.T."/>
            <person name="Beckman K.B."/>
            <person name="Gohl D.M."/>
        </authorList>
    </citation>
    <scope>NUCLEOTIDE SEQUENCE</scope>
    <source>
        <strain evidence="9">Duluth1</strain>
        <tissue evidence="9">Whole animal</tissue>
    </source>
</reference>
<feature type="transmembrane region" description="Helical" evidence="8">
    <location>
        <begin position="54"/>
        <end position="78"/>
    </location>
</feature>
<proteinExistence type="inferred from homology"/>
<evidence type="ECO:0000313" key="10">
    <source>
        <dbReference type="Proteomes" id="UP000828390"/>
    </source>
</evidence>
<evidence type="ECO:0000313" key="9">
    <source>
        <dbReference type="EMBL" id="KAH3789577.1"/>
    </source>
</evidence>
<accession>A0A9D4IYW9</accession>
<feature type="transmembrane region" description="Helical" evidence="8">
    <location>
        <begin position="144"/>
        <end position="167"/>
    </location>
</feature>
<comment type="subcellular location">
    <subcellularLocation>
        <location evidence="1">Membrane</location>
        <topology evidence="1">Multi-pass membrane protein</topology>
    </subcellularLocation>
</comment>
<keyword evidence="6 8" id="KW-0472">Membrane</keyword>
<protein>
    <recommendedName>
        <fullName evidence="11">SID1 transmembrane family member 2</fullName>
    </recommendedName>
</protein>
<dbReference type="Pfam" id="PF13965">
    <property type="entry name" value="SID-1_RNA_chan"/>
    <property type="match status" value="1"/>
</dbReference>
<dbReference type="PANTHER" id="PTHR12185">
    <property type="entry name" value="SID1 TRANSMEMBRANE FAMILY MEMEBER"/>
    <property type="match status" value="1"/>
</dbReference>
<evidence type="ECO:0008006" key="11">
    <source>
        <dbReference type="Google" id="ProtNLM"/>
    </source>
</evidence>
<evidence type="ECO:0000256" key="7">
    <source>
        <dbReference type="ARBA" id="ARBA00023180"/>
    </source>
</evidence>